<evidence type="ECO:0000313" key="12">
    <source>
        <dbReference type="Proteomes" id="UP000051952"/>
    </source>
</evidence>
<dbReference type="Proteomes" id="UP000051952">
    <property type="component" value="Unassembled WGS sequence"/>
</dbReference>
<dbReference type="InterPro" id="IPR000719">
    <property type="entry name" value="Prot_kinase_dom"/>
</dbReference>
<feature type="region of interest" description="Disordered" evidence="9">
    <location>
        <begin position="155"/>
        <end position="180"/>
    </location>
</feature>
<comment type="catalytic activity">
    <reaction evidence="7">
        <text>L-threonyl-[protein] + ATP = O-phospho-L-threonyl-[protein] + ADP + H(+)</text>
        <dbReference type="Rhea" id="RHEA:46608"/>
        <dbReference type="Rhea" id="RHEA-COMP:11060"/>
        <dbReference type="Rhea" id="RHEA-COMP:11605"/>
        <dbReference type="ChEBI" id="CHEBI:15378"/>
        <dbReference type="ChEBI" id="CHEBI:30013"/>
        <dbReference type="ChEBI" id="CHEBI:30616"/>
        <dbReference type="ChEBI" id="CHEBI:61977"/>
        <dbReference type="ChEBI" id="CHEBI:456216"/>
        <dbReference type="EC" id="2.7.11.1"/>
    </reaction>
</comment>
<feature type="compositionally biased region" description="Low complexity" evidence="9">
    <location>
        <begin position="155"/>
        <end position="174"/>
    </location>
</feature>
<evidence type="ECO:0000256" key="2">
    <source>
        <dbReference type="ARBA" id="ARBA00022527"/>
    </source>
</evidence>
<keyword evidence="3" id="KW-0808">Transferase</keyword>
<evidence type="ECO:0000256" key="9">
    <source>
        <dbReference type="SAM" id="MobiDB-lite"/>
    </source>
</evidence>
<evidence type="ECO:0000256" key="4">
    <source>
        <dbReference type="ARBA" id="ARBA00022741"/>
    </source>
</evidence>
<evidence type="ECO:0000256" key="5">
    <source>
        <dbReference type="ARBA" id="ARBA00022777"/>
    </source>
</evidence>
<dbReference type="Gene3D" id="1.10.510.10">
    <property type="entry name" value="Transferase(Phosphotransferase) domain 1"/>
    <property type="match status" value="1"/>
</dbReference>
<keyword evidence="6" id="KW-0067">ATP-binding</keyword>
<evidence type="ECO:0000256" key="1">
    <source>
        <dbReference type="ARBA" id="ARBA00012513"/>
    </source>
</evidence>
<keyword evidence="5 11" id="KW-0418">Kinase</keyword>
<feature type="region of interest" description="Disordered" evidence="9">
    <location>
        <begin position="197"/>
        <end position="264"/>
    </location>
</feature>
<dbReference type="VEuPathDB" id="TriTrypDB:BSAL_63035"/>
<dbReference type="AlphaFoldDB" id="A0A0S4IS58"/>
<name>A0A0S4IS58_BODSA</name>
<feature type="domain" description="Protein kinase" evidence="10">
    <location>
        <begin position="1"/>
        <end position="129"/>
    </location>
</feature>
<dbReference type="PANTHER" id="PTHR43671:SF98">
    <property type="entry name" value="SERINE_THREONINE-PROTEIN KINASE NEK11"/>
    <property type="match status" value="1"/>
</dbReference>
<dbReference type="GO" id="GO:0004674">
    <property type="term" value="F:protein serine/threonine kinase activity"/>
    <property type="evidence" value="ECO:0007669"/>
    <property type="project" value="UniProtKB-KW"/>
</dbReference>
<evidence type="ECO:0000256" key="7">
    <source>
        <dbReference type="ARBA" id="ARBA00047899"/>
    </source>
</evidence>
<dbReference type="GO" id="GO:0005524">
    <property type="term" value="F:ATP binding"/>
    <property type="evidence" value="ECO:0007669"/>
    <property type="project" value="UniProtKB-KW"/>
</dbReference>
<organism evidence="11 12">
    <name type="scientific">Bodo saltans</name>
    <name type="common">Flagellated protozoan</name>
    <dbReference type="NCBI Taxonomy" id="75058"/>
    <lineage>
        <taxon>Eukaryota</taxon>
        <taxon>Discoba</taxon>
        <taxon>Euglenozoa</taxon>
        <taxon>Kinetoplastea</taxon>
        <taxon>Metakinetoplastina</taxon>
        <taxon>Eubodonida</taxon>
        <taxon>Bodonidae</taxon>
        <taxon>Bodo</taxon>
    </lineage>
</organism>
<dbReference type="OrthoDB" id="4062651at2759"/>
<feature type="non-terminal residue" evidence="11">
    <location>
        <position position="325"/>
    </location>
</feature>
<evidence type="ECO:0000313" key="11">
    <source>
        <dbReference type="EMBL" id="CUF49717.1"/>
    </source>
</evidence>
<keyword evidence="12" id="KW-1185">Reference proteome</keyword>
<dbReference type="PROSITE" id="PS50011">
    <property type="entry name" value="PROTEIN_KINASE_DOM"/>
    <property type="match status" value="1"/>
</dbReference>
<sequence>TPLFMAPELLLAERSPVCGDEMFEEDNEPSERATYIAADMWALGVTLLALVFGKWPFESAGAFRLSPDAVAAAAVAKFETIILRTPSCESHACYAARCAWKDVVAMLLSIDASKRPSASKVRKVSKALLLGTSLCANCGGCFIDGVDAASAKAASSATTSSSTTGEDDTNTSTSYHLDRLHVTVGPEAVTRSIESGCGVDEQQHSSNKNGSNAEFCCSHRGPSDVSSPTIARAQPVDEDRSSSTGTGNDDPLSRNERENHRNANVRRSTIYDSWSSTRPQSELSVVEKIFSTASEEGEQHEFVVGDVLIEQRCPGETDMTFVTAP</sequence>
<comment type="catalytic activity">
    <reaction evidence="8">
        <text>L-seryl-[protein] + ATP = O-phospho-L-seryl-[protein] + ADP + H(+)</text>
        <dbReference type="Rhea" id="RHEA:17989"/>
        <dbReference type="Rhea" id="RHEA-COMP:9863"/>
        <dbReference type="Rhea" id="RHEA-COMP:11604"/>
        <dbReference type="ChEBI" id="CHEBI:15378"/>
        <dbReference type="ChEBI" id="CHEBI:29999"/>
        <dbReference type="ChEBI" id="CHEBI:30616"/>
        <dbReference type="ChEBI" id="CHEBI:83421"/>
        <dbReference type="ChEBI" id="CHEBI:456216"/>
        <dbReference type="EC" id="2.7.11.1"/>
    </reaction>
</comment>
<dbReference type="EMBL" id="CYKH01000339">
    <property type="protein sequence ID" value="CUF49717.1"/>
    <property type="molecule type" value="Genomic_DNA"/>
</dbReference>
<dbReference type="SUPFAM" id="SSF56112">
    <property type="entry name" value="Protein kinase-like (PK-like)"/>
    <property type="match status" value="1"/>
</dbReference>
<feature type="compositionally biased region" description="Basic and acidic residues" evidence="9">
    <location>
        <begin position="251"/>
        <end position="261"/>
    </location>
</feature>
<protein>
    <recommendedName>
        <fullName evidence="1">non-specific serine/threonine protein kinase</fullName>
        <ecNumber evidence="1">2.7.11.1</ecNumber>
    </recommendedName>
</protein>
<reference evidence="12" key="1">
    <citation type="submission" date="2015-09" db="EMBL/GenBank/DDBJ databases">
        <authorList>
            <consortium name="Pathogen Informatics"/>
        </authorList>
    </citation>
    <scope>NUCLEOTIDE SEQUENCE [LARGE SCALE GENOMIC DNA]</scope>
    <source>
        <strain evidence="12">Lake Konstanz</strain>
    </source>
</reference>
<dbReference type="InterPro" id="IPR050660">
    <property type="entry name" value="NEK_Ser/Thr_kinase"/>
</dbReference>
<keyword evidence="4" id="KW-0547">Nucleotide-binding</keyword>
<dbReference type="InterPro" id="IPR011009">
    <property type="entry name" value="Kinase-like_dom_sf"/>
</dbReference>
<feature type="non-terminal residue" evidence="11">
    <location>
        <position position="1"/>
    </location>
</feature>
<keyword evidence="2" id="KW-0723">Serine/threonine-protein kinase</keyword>
<evidence type="ECO:0000256" key="8">
    <source>
        <dbReference type="ARBA" id="ARBA00048679"/>
    </source>
</evidence>
<accession>A0A0S4IS58</accession>
<evidence type="ECO:0000256" key="3">
    <source>
        <dbReference type="ARBA" id="ARBA00022679"/>
    </source>
</evidence>
<proteinExistence type="predicted"/>
<dbReference type="EC" id="2.7.11.1" evidence="1"/>
<evidence type="ECO:0000259" key="10">
    <source>
        <dbReference type="PROSITE" id="PS50011"/>
    </source>
</evidence>
<evidence type="ECO:0000256" key="6">
    <source>
        <dbReference type="ARBA" id="ARBA00022840"/>
    </source>
</evidence>
<dbReference type="PANTHER" id="PTHR43671">
    <property type="entry name" value="SERINE/THREONINE-PROTEIN KINASE NEK"/>
    <property type="match status" value="1"/>
</dbReference>
<gene>
    <name evidence="11" type="ORF">BSAL_63035</name>
</gene>